<sequence>MRMRAQIRITESPTQFADGNHFDAQDLCVSTLQSLGGLTLVWTPSFASHLLLDADHKVLNICWFEFPITLTYRYFLGPRPCSGGIIATSVSVLQSWHADCLFLLLQCLDGPQEIPPIKLRDDSFGSEIMRTWAILFAGSLSVSKRKQKKMQKQITPPSWLTRGNRPMPLLWRVWYYLPSIPRRLTRWEKVVSALKDAQPQYMRRISLSPIIHQEYS</sequence>
<comment type="caution">
    <text evidence="1">The sequence shown here is derived from an EMBL/GenBank/DDBJ whole genome shotgun (WGS) entry which is preliminary data.</text>
</comment>
<dbReference type="EMBL" id="MU007046">
    <property type="protein sequence ID" value="KAF2429562.1"/>
    <property type="molecule type" value="Genomic_DNA"/>
</dbReference>
<protein>
    <submittedName>
        <fullName evidence="1">Uncharacterized protein</fullName>
    </submittedName>
</protein>
<evidence type="ECO:0000313" key="1">
    <source>
        <dbReference type="EMBL" id="KAF2429562.1"/>
    </source>
</evidence>
<keyword evidence="2" id="KW-1185">Reference proteome</keyword>
<evidence type="ECO:0000313" key="2">
    <source>
        <dbReference type="Proteomes" id="UP000800235"/>
    </source>
</evidence>
<reference evidence="1" key="1">
    <citation type="journal article" date="2020" name="Stud. Mycol.">
        <title>101 Dothideomycetes genomes: a test case for predicting lifestyles and emergence of pathogens.</title>
        <authorList>
            <person name="Haridas S."/>
            <person name="Albert R."/>
            <person name="Binder M."/>
            <person name="Bloem J."/>
            <person name="Labutti K."/>
            <person name="Salamov A."/>
            <person name="Andreopoulos B."/>
            <person name="Baker S."/>
            <person name="Barry K."/>
            <person name="Bills G."/>
            <person name="Bluhm B."/>
            <person name="Cannon C."/>
            <person name="Castanera R."/>
            <person name="Culley D."/>
            <person name="Daum C."/>
            <person name="Ezra D."/>
            <person name="Gonzalez J."/>
            <person name="Henrissat B."/>
            <person name="Kuo A."/>
            <person name="Liang C."/>
            <person name="Lipzen A."/>
            <person name="Lutzoni F."/>
            <person name="Magnuson J."/>
            <person name="Mondo S."/>
            <person name="Nolan M."/>
            <person name="Ohm R."/>
            <person name="Pangilinan J."/>
            <person name="Park H.-J."/>
            <person name="Ramirez L."/>
            <person name="Alfaro M."/>
            <person name="Sun H."/>
            <person name="Tritt A."/>
            <person name="Yoshinaga Y."/>
            <person name="Zwiers L.-H."/>
            <person name="Turgeon B."/>
            <person name="Goodwin S."/>
            <person name="Spatafora J."/>
            <person name="Crous P."/>
            <person name="Grigoriev I."/>
        </authorList>
    </citation>
    <scope>NUCLEOTIDE SEQUENCE</scope>
    <source>
        <strain evidence="1">CBS 130266</strain>
    </source>
</reference>
<proteinExistence type="predicted"/>
<accession>A0A9P4TY63</accession>
<dbReference type="AlphaFoldDB" id="A0A9P4TY63"/>
<organism evidence="1 2">
    <name type="scientific">Tothia fuscella</name>
    <dbReference type="NCBI Taxonomy" id="1048955"/>
    <lineage>
        <taxon>Eukaryota</taxon>
        <taxon>Fungi</taxon>
        <taxon>Dikarya</taxon>
        <taxon>Ascomycota</taxon>
        <taxon>Pezizomycotina</taxon>
        <taxon>Dothideomycetes</taxon>
        <taxon>Pleosporomycetidae</taxon>
        <taxon>Venturiales</taxon>
        <taxon>Cylindrosympodiaceae</taxon>
        <taxon>Tothia</taxon>
    </lineage>
</organism>
<dbReference type="Proteomes" id="UP000800235">
    <property type="component" value="Unassembled WGS sequence"/>
</dbReference>
<gene>
    <name evidence="1" type="ORF">EJ08DRAFT_275823</name>
</gene>
<name>A0A9P4TY63_9PEZI</name>